<sequence>MSLSLFDNAATLVSKSAKQAISFDSDSVILSDTLAISAFKDSTVLEKFAVGCNHFYFALSALQFVLGRLLDRHPSFLPPGHLTK</sequence>
<name>A0A3M7P9B2_BRAPC</name>
<evidence type="ECO:0000313" key="2">
    <source>
        <dbReference type="Proteomes" id="UP000276133"/>
    </source>
</evidence>
<organism evidence="1 2">
    <name type="scientific">Brachionus plicatilis</name>
    <name type="common">Marine rotifer</name>
    <name type="synonym">Brachionus muelleri</name>
    <dbReference type="NCBI Taxonomy" id="10195"/>
    <lineage>
        <taxon>Eukaryota</taxon>
        <taxon>Metazoa</taxon>
        <taxon>Spiralia</taxon>
        <taxon>Gnathifera</taxon>
        <taxon>Rotifera</taxon>
        <taxon>Eurotatoria</taxon>
        <taxon>Monogononta</taxon>
        <taxon>Pseudotrocha</taxon>
        <taxon>Ploima</taxon>
        <taxon>Brachionidae</taxon>
        <taxon>Brachionus</taxon>
    </lineage>
</organism>
<dbReference type="Proteomes" id="UP000276133">
    <property type="component" value="Unassembled WGS sequence"/>
</dbReference>
<protein>
    <submittedName>
        <fullName evidence="1">Uncharacterized protein</fullName>
    </submittedName>
</protein>
<reference evidence="1 2" key="1">
    <citation type="journal article" date="2018" name="Sci. Rep.">
        <title>Genomic signatures of local adaptation to the degree of environmental predictability in rotifers.</title>
        <authorList>
            <person name="Franch-Gras L."/>
            <person name="Hahn C."/>
            <person name="Garcia-Roger E.M."/>
            <person name="Carmona M.J."/>
            <person name="Serra M."/>
            <person name="Gomez A."/>
        </authorList>
    </citation>
    <scope>NUCLEOTIDE SEQUENCE [LARGE SCALE GENOMIC DNA]</scope>
    <source>
        <strain evidence="1">HYR1</strain>
    </source>
</reference>
<keyword evidence="2" id="KW-1185">Reference proteome</keyword>
<evidence type="ECO:0000313" key="1">
    <source>
        <dbReference type="EMBL" id="RMZ95642.1"/>
    </source>
</evidence>
<dbReference type="AlphaFoldDB" id="A0A3M7P9B2"/>
<comment type="caution">
    <text evidence="1">The sequence shown here is derived from an EMBL/GenBank/DDBJ whole genome shotgun (WGS) entry which is preliminary data.</text>
</comment>
<gene>
    <name evidence="1" type="ORF">BpHYR1_002890</name>
</gene>
<accession>A0A3M7P9B2</accession>
<proteinExistence type="predicted"/>
<dbReference type="EMBL" id="REGN01012356">
    <property type="protein sequence ID" value="RMZ95642.1"/>
    <property type="molecule type" value="Genomic_DNA"/>
</dbReference>